<gene>
    <name evidence="2" type="ORF">M404DRAFT_899217</name>
</gene>
<evidence type="ECO:0000313" key="3">
    <source>
        <dbReference type="Proteomes" id="UP000054217"/>
    </source>
</evidence>
<dbReference type="InParanoid" id="A0A0C3PN30"/>
<keyword evidence="3" id="KW-1185">Reference proteome</keyword>
<dbReference type="AlphaFoldDB" id="A0A0C3PN30"/>
<organism evidence="2 3">
    <name type="scientific">Pisolithus tinctorius Marx 270</name>
    <dbReference type="NCBI Taxonomy" id="870435"/>
    <lineage>
        <taxon>Eukaryota</taxon>
        <taxon>Fungi</taxon>
        <taxon>Dikarya</taxon>
        <taxon>Basidiomycota</taxon>
        <taxon>Agaricomycotina</taxon>
        <taxon>Agaricomycetes</taxon>
        <taxon>Agaricomycetidae</taxon>
        <taxon>Boletales</taxon>
        <taxon>Sclerodermatineae</taxon>
        <taxon>Pisolithaceae</taxon>
        <taxon>Pisolithus</taxon>
    </lineage>
</organism>
<protein>
    <submittedName>
        <fullName evidence="2">Uncharacterized protein</fullName>
    </submittedName>
</protein>
<reference evidence="2 3" key="1">
    <citation type="submission" date="2014-04" db="EMBL/GenBank/DDBJ databases">
        <authorList>
            <consortium name="DOE Joint Genome Institute"/>
            <person name="Kuo A."/>
            <person name="Kohler A."/>
            <person name="Costa M.D."/>
            <person name="Nagy L.G."/>
            <person name="Floudas D."/>
            <person name="Copeland A."/>
            <person name="Barry K.W."/>
            <person name="Cichocki N."/>
            <person name="Veneault-Fourrey C."/>
            <person name="LaButti K."/>
            <person name="Lindquist E.A."/>
            <person name="Lipzen A."/>
            <person name="Lundell T."/>
            <person name="Morin E."/>
            <person name="Murat C."/>
            <person name="Sun H."/>
            <person name="Tunlid A."/>
            <person name="Henrissat B."/>
            <person name="Grigoriev I.V."/>
            <person name="Hibbett D.S."/>
            <person name="Martin F."/>
            <person name="Nordberg H.P."/>
            <person name="Cantor M.N."/>
            <person name="Hua S.X."/>
        </authorList>
    </citation>
    <scope>NUCLEOTIDE SEQUENCE [LARGE SCALE GENOMIC DNA]</scope>
    <source>
        <strain evidence="2 3">Marx 270</strain>
    </source>
</reference>
<sequence length="403" mass="45263">MDWLVESYQPMIAHLLQLNAAGTRYVNMIKEIWTIDMPNHGESAVLNRTYLEDRRERGRKEGWDGKCTTMDFSSYLNAFLSIPQLRGHKVVGIAHSGSSTPWHVPSLLSHLPPSLTHLPSTHLCNRNVHNTYPRAHAFTLLDHDHPHLFALIFIEPVLMFPGMSSTDPRVVHSTANMRGALGKRDKWTNRAEAKCWLLGIQGKSPMVGRDKQRGIDINGSPKWTGSGSRSVESVNRNIRNINGNGKARGKTLWSNWDDQALDLFVEHALEDVFEPTPSLEESANSTMATRKSRLYVRSMTRKEEESSLYAHSQHTIEPVHLTHMCTALGGLHIMWAESEEYISKSTRADILEATSYRVRSNRVVPGSGHLVPQETPRELAEALYDVLVGHVALVAGVMMRASL</sequence>
<proteinExistence type="predicted"/>
<dbReference type="HOGENOM" id="CLU_032490_2_0_1"/>
<dbReference type="Proteomes" id="UP000054217">
    <property type="component" value="Unassembled WGS sequence"/>
</dbReference>
<feature type="compositionally biased region" description="Polar residues" evidence="1">
    <location>
        <begin position="221"/>
        <end position="230"/>
    </location>
</feature>
<dbReference type="InterPro" id="IPR029058">
    <property type="entry name" value="AB_hydrolase_fold"/>
</dbReference>
<reference evidence="3" key="2">
    <citation type="submission" date="2015-01" db="EMBL/GenBank/DDBJ databases">
        <title>Evolutionary Origins and Diversification of the Mycorrhizal Mutualists.</title>
        <authorList>
            <consortium name="DOE Joint Genome Institute"/>
            <consortium name="Mycorrhizal Genomics Consortium"/>
            <person name="Kohler A."/>
            <person name="Kuo A."/>
            <person name="Nagy L.G."/>
            <person name="Floudas D."/>
            <person name="Copeland A."/>
            <person name="Barry K.W."/>
            <person name="Cichocki N."/>
            <person name="Veneault-Fourrey C."/>
            <person name="LaButti K."/>
            <person name="Lindquist E.A."/>
            <person name="Lipzen A."/>
            <person name="Lundell T."/>
            <person name="Morin E."/>
            <person name="Murat C."/>
            <person name="Riley R."/>
            <person name="Ohm R."/>
            <person name="Sun H."/>
            <person name="Tunlid A."/>
            <person name="Henrissat B."/>
            <person name="Grigoriev I.V."/>
            <person name="Hibbett D.S."/>
            <person name="Martin F."/>
        </authorList>
    </citation>
    <scope>NUCLEOTIDE SEQUENCE [LARGE SCALE GENOMIC DNA]</scope>
    <source>
        <strain evidence="3">Marx 270</strain>
    </source>
</reference>
<evidence type="ECO:0000313" key="2">
    <source>
        <dbReference type="EMBL" id="KIO10226.1"/>
    </source>
</evidence>
<accession>A0A0C3PN30</accession>
<feature type="region of interest" description="Disordered" evidence="1">
    <location>
        <begin position="209"/>
        <end position="230"/>
    </location>
</feature>
<dbReference type="Gene3D" id="3.40.50.1820">
    <property type="entry name" value="alpha/beta hydrolase"/>
    <property type="match status" value="2"/>
</dbReference>
<dbReference type="OrthoDB" id="94039at2759"/>
<dbReference type="EMBL" id="KN831952">
    <property type="protein sequence ID" value="KIO10226.1"/>
    <property type="molecule type" value="Genomic_DNA"/>
</dbReference>
<evidence type="ECO:0000256" key="1">
    <source>
        <dbReference type="SAM" id="MobiDB-lite"/>
    </source>
</evidence>
<name>A0A0C3PN30_PISTI</name>